<name>A0A7X0RGY5_9ACTN</name>
<feature type="transmembrane region" description="Helical" evidence="1">
    <location>
        <begin position="189"/>
        <end position="211"/>
    </location>
</feature>
<feature type="transmembrane region" description="Helical" evidence="1">
    <location>
        <begin position="157"/>
        <end position="177"/>
    </location>
</feature>
<feature type="transmembrane region" description="Helical" evidence="1">
    <location>
        <begin position="399"/>
        <end position="420"/>
    </location>
</feature>
<keyword evidence="3" id="KW-1185">Reference proteome</keyword>
<organism evidence="2 3">
    <name type="scientific">Nocardioides luti</name>
    <dbReference type="NCBI Taxonomy" id="2761101"/>
    <lineage>
        <taxon>Bacteria</taxon>
        <taxon>Bacillati</taxon>
        <taxon>Actinomycetota</taxon>
        <taxon>Actinomycetes</taxon>
        <taxon>Propionibacteriales</taxon>
        <taxon>Nocardioidaceae</taxon>
        <taxon>Nocardioides</taxon>
    </lineage>
</organism>
<evidence type="ECO:0000256" key="1">
    <source>
        <dbReference type="SAM" id="Phobius"/>
    </source>
</evidence>
<dbReference type="Proteomes" id="UP000523955">
    <property type="component" value="Unassembled WGS sequence"/>
</dbReference>
<feature type="transmembrane region" description="Helical" evidence="1">
    <location>
        <begin position="117"/>
        <end position="137"/>
    </location>
</feature>
<dbReference type="EMBL" id="JACKXE010000001">
    <property type="protein sequence ID" value="MBB6628072.1"/>
    <property type="molecule type" value="Genomic_DNA"/>
</dbReference>
<feature type="transmembrane region" description="Helical" evidence="1">
    <location>
        <begin position="327"/>
        <end position="345"/>
    </location>
</feature>
<keyword evidence="1" id="KW-1133">Transmembrane helix</keyword>
<gene>
    <name evidence="2" type="ORF">H5V45_12155</name>
</gene>
<feature type="transmembrane region" description="Helical" evidence="1">
    <location>
        <begin position="365"/>
        <end position="387"/>
    </location>
</feature>
<keyword evidence="1" id="KW-0812">Transmembrane</keyword>
<accession>A0A7X0RGY5</accession>
<sequence>MPTAASSTDRLAPTRRAVADVGHLLRFRARAVRRRASVVLLAATFLAVTAAAAVVPALVPGAADGPHASDVRLLLPSGLAGFLALAVVSAVASGGGRELIAHEHAVVHPVSPTTDHLGALLLAPLNIAWLLQGWLLLGSTAYAFGPGRLLPAQLGTLLWLAAATAVAQVVAWSVEWVRRGPHGVATVRVAGVVVAAAVLVLQVTGRLTAVLDRMPTVAVVAGYVDGFSWRWLATVGAEVALLGAAVVLGAVPAHAAARRTPRDELRLESDLHPARPMPRSLLGALLRTDRASVWRAVPMRRGLAVLAVGPGVVAIIGDLPWHAMTVLPGLVASGGALLFGVNAWCLDGRGGLWRESLPVPASTVFAARSLVLGEFLLAASAVTIALSSLRAGVPTPSEAAAMLATSVVVLVQVVAAAMRWSDRRPLAVDLRSARATPAPPLAMVGYSTRLAVSTTVTGLVFSGLARVDDWWVAPLVAVTFVAWSTARLLRTRRRWLDPVARSRVVTTVAA</sequence>
<keyword evidence="1" id="KW-0472">Membrane</keyword>
<feature type="transmembrane region" description="Helical" evidence="1">
    <location>
        <begin position="231"/>
        <end position="257"/>
    </location>
</feature>
<protein>
    <recommendedName>
        <fullName evidence="4">ABC-2 type transport system permease protein</fullName>
    </recommendedName>
</protein>
<dbReference type="AlphaFoldDB" id="A0A7X0RGY5"/>
<evidence type="ECO:0000313" key="2">
    <source>
        <dbReference type="EMBL" id="MBB6628072.1"/>
    </source>
</evidence>
<comment type="caution">
    <text evidence="2">The sequence shown here is derived from an EMBL/GenBank/DDBJ whole genome shotgun (WGS) entry which is preliminary data.</text>
</comment>
<proteinExistence type="predicted"/>
<dbReference type="RefSeq" id="WP_185253162.1">
    <property type="nucleotide sequence ID" value="NZ_JACKXE010000001.1"/>
</dbReference>
<feature type="transmembrane region" description="Helical" evidence="1">
    <location>
        <begin position="302"/>
        <end position="321"/>
    </location>
</feature>
<reference evidence="2 3" key="1">
    <citation type="submission" date="2020-08" db="EMBL/GenBank/DDBJ databases">
        <authorList>
            <person name="Seo M.-J."/>
        </authorList>
    </citation>
    <scope>NUCLEOTIDE SEQUENCE [LARGE SCALE GENOMIC DNA]</scope>
    <source>
        <strain evidence="2 3">KIGAM211</strain>
    </source>
</reference>
<feature type="transmembrane region" description="Helical" evidence="1">
    <location>
        <begin position="79"/>
        <end position="96"/>
    </location>
</feature>
<evidence type="ECO:0008006" key="4">
    <source>
        <dbReference type="Google" id="ProtNLM"/>
    </source>
</evidence>
<feature type="transmembrane region" description="Helical" evidence="1">
    <location>
        <begin position="441"/>
        <end position="464"/>
    </location>
</feature>
<feature type="transmembrane region" description="Helical" evidence="1">
    <location>
        <begin position="470"/>
        <end position="489"/>
    </location>
</feature>
<feature type="transmembrane region" description="Helical" evidence="1">
    <location>
        <begin position="36"/>
        <end position="59"/>
    </location>
</feature>
<evidence type="ECO:0000313" key="3">
    <source>
        <dbReference type="Proteomes" id="UP000523955"/>
    </source>
</evidence>